<organism evidence="1 2">
    <name type="scientific">Puccinia graminis f. sp. tritici</name>
    <dbReference type="NCBI Taxonomy" id="56615"/>
    <lineage>
        <taxon>Eukaryota</taxon>
        <taxon>Fungi</taxon>
        <taxon>Dikarya</taxon>
        <taxon>Basidiomycota</taxon>
        <taxon>Pucciniomycotina</taxon>
        <taxon>Pucciniomycetes</taxon>
        <taxon>Pucciniales</taxon>
        <taxon>Pucciniaceae</taxon>
        <taxon>Puccinia</taxon>
    </lineage>
</organism>
<dbReference type="Proteomes" id="UP000325313">
    <property type="component" value="Unassembled WGS sequence"/>
</dbReference>
<dbReference type="AlphaFoldDB" id="A0A5B0N235"/>
<sequence length="87" mass="9657">MCSLEIKAVFSAVSALSALSALPRGGSDALRDRLKLQEMQDVFQSRTFNSEGYVNRVGTLYHNKLHFKEEGYTQMVGPNQCPDCVSN</sequence>
<proteinExistence type="predicted"/>
<dbReference type="EMBL" id="VDEP01000439">
    <property type="protein sequence ID" value="KAA1082170.1"/>
    <property type="molecule type" value="Genomic_DNA"/>
</dbReference>
<reference evidence="1 2" key="1">
    <citation type="submission" date="2019-05" db="EMBL/GenBank/DDBJ databases">
        <title>Emergence of the Ug99 lineage of the wheat stem rust pathogen through somatic hybridization.</title>
        <authorList>
            <person name="Li F."/>
            <person name="Upadhyaya N.M."/>
            <person name="Sperschneider J."/>
            <person name="Matny O."/>
            <person name="Nguyen-Phuc H."/>
            <person name="Mago R."/>
            <person name="Raley C."/>
            <person name="Miller M.E."/>
            <person name="Silverstein K.A.T."/>
            <person name="Henningsen E."/>
            <person name="Hirsch C.D."/>
            <person name="Visser B."/>
            <person name="Pretorius Z.A."/>
            <person name="Steffenson B.J."/>
            <person name="Schwessinger B."/>
            <person name="Dodds P.N."/>
            <person name="Figueroa M."/>
        </authorList>
    </citation>
    <scope>NUCLEOTIDE SEQUENCE [LARGE SCALE GENOMIC DNA]</scope>
    <source>
        <strain evidence="1 2">Ug99</strain>
    </source>
</reference>
<evidence type="ECO:0000313" key="2">
    <source>
        <dbReference type="Proteomes" id="UP000325313"/>
    </source>
</evidence>
<evidence type="ECO:0000313" key="1">
    <source>
        <dbReference type="EMBL" id="KAA1082170.1"/>
    </source>
</evidence>
<comment type="caution">
    <text evidence="1">The sequence shown here is derived from an EMBL/GenBank/DDBJ whole genome shotgun (WGS) entry which is preliminary data.</text>
</comment>
<accession>A0A5B0N235</accession>
<gene>
    <name evidence="1" type="ORF">PGTUg99_024973</name>
</gene>
<protein>
    <submittedName>
        <fullName evidence="1">Uncharacterized protein</fullName>
    </submittedName>
</protein>
<name>A0A5B0N235_PUCGR</name>